<name>A0A0N5B7U1_STREA</name>
<dbReference type="GO" id="GO:0008083">
    <property type="term" value="F:growth factor activity"/>
    <property type="evidence" value="ECO:0007669"/>
    <property type="project" value="UniProtKB-KW"/>
</dbReference>
<dbReference type="Pfam" id="PF00019">
    <property type="entry name" value="TGF_beta"/>
    <property type="match status" value="1"/>
</dbReference>
<dbReference type="InterPro" id="IPR001839">
    <property type="entry name" value="TGF-b_C"/>
</dbReference>
<dbReference type="STRING" id="174720.A0A0N5B7U1"/>
<dbReference type="GO" id="GO:0005615">
    <property type="term" value="C:extracellular space"/>
    <property type="evidence" value="ECO:0007669"/>
    <property type="project" value="TreeGrafter"/>
</dbReference>
<dbReference type="PROSITE" id="PS51362">
    <property type="entry name" value="TGF_BETA_2"/>
    <property type="match status" value="1"/>
</dbReference>
<dbReference type="SMART" id="SM00204">
    <property type="entry name" value="TGFB"/>
    <property type="match status" value="1"/>
</dbReference>
<dbReference type="Gene3D" id="2.10.90.10">
    <property type="entry name" value="Cystine-knot cytokines"/>
    <property type="match status" value="1"/>
</dbReference>
<dbReference type="InterPro" id="IPR029034">
    <property type="entry name" value="Cystine-knot_cytokine"/>
</dbReference>
<accession>A0A0N5B7U1</accession>
<evidence type="ECO:0000256" key="2">
    <source>
        <dbReference type="ARBA" id="ARBA00006656"/>
    </source>
</evidence>
<keyword evidence="7" id="KW-1185">Reference proteome</keyword>
<evidence type="ECO:0000256" key="3">
    <source>
        <dbReference type="ARBA" id="ARBA00022525"/>
    </source>
</evidence>
<proteinExistence type="inferred from homology"/>
<keyword evidence="3" id="KW-0964">Secreted</keyword>
<evidence type="ECO:0000313" key="8">
    <source>
        <dbReference type="WBParaSite" id="SPAL_0000211600.1"/>
    </source>
</evidence>
<keyword evidence="4" id="KW-0339">Growth factor</keyword>
<dbReference type="Proteomes" id="UP000046392">
    <property type="component" value="Unplaced"/>
</dbReference>
<dbReference type="GO" id="GO:0005125">
    <property type="term" value="F:cytokine activity"/>
    <property type="evidence" value="ECO:0007669"/>
    <property type="project" value="TreeGrafter"/>
</dbReference>
<organism evidence="7 8">
    <name type="scientific">Strongyloides papillosus</name>
    <name type="common">Intestinal threadworm</name>
    <dbReference type="NCBI Taxonomy" id="174720"/>
    <lineage>
        <taxon>Eukaryota</taxon>
        <taxon>Metazoa</taxon>
        <taxon>Ecdysozoa</taxon>
        <taxon>Nematoda</taxon>
        <taxon>Chromadorea</taxon>
        <taxon>Rhabditida</taxon>
        <taxon>Tylenchina</taxon>
        <taxon>Panagrolaimomorpha</taxon>
        <taxon>Strongyloidoidea</taxon>
        <taxon>Strongyloididae</taxon>
        <taxon>Strongyloides</taxon>
    </lineage>
</organism>
<comment type="similarity">
    <text evidence="2 4">Belongs to the TGF-beta family.</text>
</comment>
<evidence type="ECO:0000313" key="7">
    <source>
        <dbReference type="Proteomes" id="UP000046392"/>
    </source>
</evidence>
<sequence length="331" mass="38506">MYLLILIQNLIICCIFINKTFEEEQYYDEIQKKLLLKKLLDNFHLFNPVQINNIDVSNIKLLQEKYKSVNNFEENISDENFSEIKIMGKVVNDFLIEFEISEILEKYEIIQSSLFIKYDSPSNDGKTIKGKIQVYDIEGPFQIGKILGSKSMDFGGYGGNNLPTLISLNEKHLYEYIKLGQKNFHMMIVPKTSNKLLNITINHADLIMKVINRNSRSKRNNKEFSSCEDGASRDSCCIRSYEVNFDDLKWDFIISPRVLKTNYCYGECKKISKKSTIGNVLSKIQDENVFTYRSCCHPTEYRPINVTIFINKSIVETKLINDLLVKRCSCY</sequence>
<dbReference type="PANTHER" id="PTHR11848:SF309">
    <property type="entry name" value="INHIBIN BETA CHAIN"/>
    <property type="match status" value="1"/>
</dbReference>
<dbReference type="AlphaFoldDB" id="A0A0N5B7U1"/>
<dbReference type="InterPro" id="IPR015615">
    <property type="entry name" value="TGF-beta-rel"/>
</dbReference>
<dbReference type="PANTHER" id="PTHR11848">
    <property type="entry name" value="TGF-BETA FAMILY"/>
    <property type="match status" value="1"/>
</dbReference>
<feature type="chain" id="PRO_5005893883" evidence="5">
    <location>
        <begin position="23"/>
        <end position="331"/>
    </location>
</feature>
<evidence type="ECO:0000256" key="4">
    <source>
        <dbReference type="RuleBase" id="RU000354"/>
    </source>
</evidence>
<evidence type="ECO:0000259" key="6">
    <source>
        <dbReference type="PROSITE" id="PS51362"/>
    </source>
</evidence>
<reference evidence="8" key="1">
    <citation type="submission" date="2017-02" db="UniProtKB">
        <authorList>
            <consortium name="WormBaseParasite"/>
        </authorList>
    </citation>
    <scope>IDENTIFICATION</scope>
</reference>
<feature type="signal peptide" evidence="5">
    <location>
        <begin position="1"/>
        <end position="22"/>
    </location>
</feature>
<dbReference type="SUPFAM" id="SSF57501">
    <property type="entry name" value="Cystine-knot cytokines"/>
    <property type="match status" value="1"/>
</dbReference>
<keyword evidence="5" id="KW-0732">Signal</keyword>
<evidence type="ECO:0000256" key="1">
    <source>
        <dbReference type="ARBA" id="ARBA00004613"/>
    </source>
</evidence>
<evidence type="ECO:0000256" key="5">
    <source>
        <dbReference type="SAM" id="SignalP"/>
    </source>
</evidence>
<comment type="subcellular location">
    <subcellularLocation>
        <location evidence="1">Secreted</location>
    </subcellularLocation>
</comment>
<dbReference type="WBParaSite" id="SPAL_0000211600.1">
    <property type="protein sequence ID" value="SPAL_0000211600.1"/>
    <property type="gene ID" value="SPAL_0000211600"/>
</dbReference>
<protein>
    <submittedName>
        <fullName evidence="8">TGF_BETA_2 domain-containing protein</fullName>
    </submittedName>
</protein>
<feature type="domain" description="TGF-beta family profile" evidence="6">
    <location>
        <begin position="216"/>
        <end position="331"/>
    </location>
</feature>